<name>A0ACB9IYQ9_9ASTR</name>
<proteinExistence type="predicted"/>
<gene>
    <name evidence="1" type="ORF">L1987_18136</name>
</gene>
<dbReference type="Proteomes" id="UP001056120">
    <property type="component" value="Linkage Group LG06"/>
</dbReference>
<reference evidence="2" key="1">
    <citation type="journal article" date="2022" name="Mol. Ecol. Resour.">
        <title>The genomes of chicory, endive, great burdock and yacon provide insights into Asteraceae palaeo-polyploidization history and plant inulin production.</title>
        <authorList>
            <person name="Fan W."/>
            <person name="Wang S."/>
            <person name="Wang H."/>
            <person name="Wang A."/>
            <person name="Jiang F."/>
            <person name="Liu H."/>
            <person name="Zhao H."/>
            <person name="Xu D."/>
            <person name="Zhang Y."/>
        </authorList>
    </citation>
    <scope>NUCLEOTIDE SEQUENCE [LARGE SCALE GENOMIC DNA]</scope>
    <source>
        <strain evidence="2">cv. Yunnan</strain>
    </source>
</reference>
<organism evidence="1 2">
    <name type="scientific">Smallanthus sonchifolius</name>
    <dbReference type="NCBI Taxonomy" id="185202"/>
    <lineage>
        <taxon>Eukaryota</taxon>
        <taxon>Viridiplantae</taxon>
        <taxon>Streptophyta</taxon>
        <taxon>Embryophyta</taxon>
        <taxon>Tracheophyta</taxon>
        <taxon>Spermatophyta</taxon>
        <taxon>Magnoliopsida</taxon>
        <taxon>eudicotyledons</taxon>
        <taxon>Gunneridae</taxon>
        <taxon>Pentapetalae</taxon>
        <taxon>asterids</taxon>
        <taxon>campanulids</taxon>
        <taxon>Asterales</taxon>
        <taxon>Asteraceae</taxon>
        <taxon>Asteroideae</taxon>
        <taxon>Heliantheae alliance</taxon>
        <taxon>Millerieae</taxon>
        <taxon>Smallanthus</taxon>
    </lineage>
</organism>
<sequence length="85" mass="9593">MEKPLWENQNLRYPDAVFVVGMKIGHEIAVDRAVMLEKIIRLGNENLEGIRSSNKRKRLGFEGVLSSDLKNLKRVGGGGGCDRRR</sequence>
<reference evidence="1 2" key="2">
    <citation type="journal article" date="2022" name="Mol. Ecol. Resour.">
        <title>The genomes of chicory, endive, great burdock and yacon provide insights into Asteraceae paleo-polyploidization history and plant inulin production.</title>
        <authorList>
            <person name="Fan W."/>
            <person name="Wang S."/>
            <person name="Wang H."/>
            <person name="Wang A."/>
            <person name="Jiang F."/>
            <person name="Liu H."/>
            <person name="Zhao H."/>
            <person name="Xu D."/>
            <person name="Zhang Y."/>
        </authorList>
    </citation>
    <scope>NUCLEOTIDE SEQUENCE [LARGE SCALE GENOMIC DNA]</scope>
    <source>
        <strain evidence="2">cv. Yunnan</strain>
        <tissue evidence="1">Leaves</tissue>
    </source>
</reference>
<keyword evidence="2" id="KW-1185">Reference proteome</keyword>
<dbReference type="EMBL" id="CM042023">
    <property type="protein sequence ID" value="KAI3813414.1"/>
    <property type="molecule type" value="Genomic_DNA"/>
</dbReference>
<accession>A0ACB9IYQ9</accession>
<comment type="caution">
    <text evidence="1">The sequence shown here is derived from an EMBL/GenBank/DDBJ whole genome shotgun (WGS) entry which is preliminary data.</text>
</comment>
<evidence type="ECO:0000313" key="1">
    <source>
        <dbReference type="EMBL" id="KAI3813414.1"/>
    </source>
</evidence>
<evidence type="ECO:0000313" key="2">
    <source>
        <dbReference type="Proteomes" id="UP001056120"/>
    </source>
</evidence>
<protein>
    <submittedName>
        <fullName evidence="1">Uncharacterized protein</fullName>
    </submittedName>
</protein>